<evidence type="ECO:0000313" key="1">
    <source>
        <dbReference type="EMBL" id="MCI43885.1"/>
    </source>
</evidence>
<name>A0A392S7L9_9FABA</name>
<reference evidence="1 2" key="1">
    <citation type="journal article" date="2018" name="Front. Plant Sci.">
        <title>Red Clover (Trifolium pratense) and Zigzag Clover (T. medium) - A Picture of Genomic Similarities and Differences.</title>
        <authorList>
            <person name="Dluhosova J."/>
            <person name="Istvanek J."/>
            <person name="Nedelnik J."/>
            <person name="Repkova J."/>
        </authorList>
    </citation>
    <scope>NUCLEOTIDE SEQUENCE [LARGE SCALE GENOMIC DNA]</scope>
    <source>
        <strain evidence="2">cv. 10/8</strain>
        <tissue evidence="1">Leaf</tissue>
    </source>
</reference>
<dbReference type="EMBL" id="LXQA010323188">
    <property type="protein sequence ID" value="MCI43885.1"/>
    <property type="molecule type" value="Genomic_DNA"/>
</dbReference>
<keyword evidence="2" id="KW-1185">Reference proteome</keyword>
<protein>
    <submittedName>
        <fullName evidence="1">Envelope-like protein</fullName>
    </submittedName>
</protein>
<organism evidence="1 2">
    <name type="scientific">Trifolium medium</name>
    <dbReference type="NCBI Taxonomy" id="97028"/>
    <lineage>
        <taxon>Eukaryota</taxon>
        <taxon>Viridiplantae</taxon>
        <taxon>Streptophyta</taxon>
        <taxon>Embryophyta</taxon>
        <taxon>Tracheophyta</taxon>
        <taxon>Spermatophyta</taxon>
        <taxon>Magnoliopsida</taxon>
        <taxon>eudicotyledons</taxon>
        <taxon>Gunneridae</taxon>
        <taxon>Pentapetalae</taxon>
        <taxon>rosids</taxon>
        <taxon>fabids</taxon>
        <taxon>Fabales</taxon>
        <taxon>Fabaceae</taxon>
        <taxon>Papilionoideae</taxon>
        <taxon>50 kb inversion clade</taxon>
        <taxon>NPAAA clade</taxon>
        <taxon>Hologalegina</taxon>
        <taxon>IRL clade</taxon>
        <taxon>Trifolieae</taxon>
        <taxon>Trifolium</taxon>
    </lineage>
</organism>
<feature type="non-terminal residue" evidence="1">
    <location>
        <position position="111"/>
    </location>
</feature>
<dbReference type="Proteomes" id="UP000265520">
    <property type="component" value="Unassembled WGS sequence"/>
</dbReference>
<comment type="caution">
    <text evidence="1">The sequence shown here is derived from an EMBL/GenBank/DDBJ whole genome shotgun (WGS) entry which is preliminary data.</text>
</comment>
<proteinExistence type="predicted"/>
<dbReference type="AlphaFoldDB" id="A0A392S7L9"/>
<sequence length="111" mass="12498">EQHAIASAGASSKKSVGRKKIPQNVLAVPIDNISFHHVENAFRWRFVLQRRLAIERNLSDNLLQCQELVCLITEAGLMKTVKGLGKCYEMLTKEFLVNIVADCDEPLSPEY</sequence>
<evidence type="ECO:0000313" key="2">
    <source>
        <dbReference type="Proteomes" id="UP000265520"/>
    </source>
</evidence>
<feature type="non-terminal residue" evidence="1">
    <location>
        <position position="1"/>
    </location>
</feature>
<accession>A0A392S7L9</accession>